<dbReference type="RefSeq" id="WP_078634800.1">
    <property type="nucleotide sequence ID" value="NZ_CM007717.1"/>
</dbReference>
<protein>
    <recommendedName>
        <fullName evidence="6">Peptidase inhibitor family I36</fullName>
    </recommendedName>
</protein>
<dbReference type="AlphaFoldDB" id="A0AAE6YBW9"/>
<dbReference type="EMBL" id="LHQL01000011">
    <property type="protein sequence ID" value="OOQ49664.1"/>
    <property type="molecule type" value="Genomic_DNA"/>
</dbReference>
<proteinExistence type="predicted"/>
<gene>
    <name evidence="2" type="ORF">AFM16_25930</name>
    <name evidence="3" type="ORF">HCX60_26370</name>
</gene>
<dbReference type="EMBL" id="CP050692">
    <property type="protein sequence ID" value="QIT46617.1"/>
    <property type="molecule type" value="Genomic_DNA"/>
</dbReference>
<name>A0AAE6YBW9_STRAT</name>
<evidence type="ECO:0008006" key="6">
    <source>
        <dbReference type="Google" id="ProtNLM"/>
    </source>
</evidence>
<evidence type="ECO:0000313" key="4">
    <source>
        <dbReference type="Proteomes" id="UP000190306"/>
    </source>
</evidence>
<feature type="signal peptide" evidence="1">
    <location>
        <begin position="1"/>
        <end position="31"/>
    </location>
</feature>
<sequence length="129" mass="13493">MKSVVRKAAGFAGVGLFVAATSLTGASAAHAEGPTQGCPYPYVCFYVDNDALLAGRVLSKYKDVTSGYQAVTPRPHYGVLNTRNDDVVFLRLQSGGSICLPPNSQTVFADGYRVNGIKISSSSTCPAGQ</sequence>
<accession>A0AAE6YBW9</accession>
<keyword evidence="1" id="KW-0732">Signal</keyword>
<dbReference type="Proteomes" id="UP000190306">
    <property type="component" value="Chromosome"/>
</dbReference>
<evidence type="ECO:0000313" key="3">
    <source>
        <dbReference type="EMBL" id="QIT46617.1"/>
    </source>
</evidence>
<evidence type="ECO:0000313" key="5">
    <source>
        <dbReference type="Proteomes" id="UP000502504"/>
    </source>
</evidence>
<reference evidence="2 4" key="1">
    <citation type="submission" date="2015-07" db="EMBL/GenBank/DDBJ databases">
        <title>Draft Genome Sequence of Streptomyces antibioticus, IMRU 3720 reveals insights in the evolution of actinomycin biosynthetic gene clusters in Streptomyces.</title>
        <authorList>
            <person name="Crnovcic I."/>
            <person name="Ruckert C."/>
            <person name="Kalinowksi J."/>
            <person name="Keller U."/>
        </authorList>
    </citation>
    <scope>NUCLEOTIDE SEQUENCE [LARGE SCALE GENOMIC DNA]</scope>
    <source>
        <strain evidence="2 4">DSM 41481</strain>
    </source>
</reference>
<evidence type="ECO:0000256" key="1">
    <source>
        <dbReference type="SAM" id="SignalP"/>
    </source>
</evidence>
<keyword evidence="4" id="KW-1185">Reference proteome</keyword>
<reference evidence="3 5" key="2">
    <citation type="submission" date="2020-03" db="EMBL/GenBank/DDBJ databases">
        <title>Is there a link between lipid content and antibiotic production in Streptomyces?</title>
        <authorList>
            <person name="David M."/>
            <person name="Lejeune C."/>
            <person name="Abreu S."/>
            <person name="Thibessard A."/>
            <person name="Leblond P."/>
            <person name="Chaminade P."/>
            <person name="Virolle M.-J."/>
        </authorList>
    </citation>
    <scope>NUCLEOTIDE SEQUENCE [LARGE SCALE GENOMIC DNA]</scope>
    <source>
        <strain evidence="3 5">DSM 41481</strain>
    </source>
</reference>
<evidence type="ECO:0000313" key="2">
    <source>
        <dbReference type="EMBL" id="OOQ49664.1"/>
    </source>
</evidence>
<dbReference type="GeneID" id="93961748"/>
<organism evidence="3 5">
    <name type="scientific">Streptomyces antibioticus</name>
    <dbReference type="NCBI Taxonomy" id="1890"/>
    <lineage>
        <taxon>Bacteria</taxon>
        <taxon>Bacillati</taxon>
        <taxon>Actinomycetota</taxon>
        <taxon>Actinomycetes</taxon>
        <taxon>Kitasatosporales</taxon>
        <taxon>Streptomycetaceae</taxon>
        <taxon>Streptomyces</taxon>
    </lineage>
</organism>
<dbReference type="Proteomes" id="UP000502504">
    <property type="component" value="Chromosome"/>
</dbReference>
<feature type="chain" id="PRO_5042153017" description="Peptidase inhibitor family I36" evidence="1">
    <location>
        <begin position="32"/>
        <end position="129"/>
    </location>
</feature>